<name>A0AB39KX42_9CAUL</name>
<dbReference type="InterPro" id="IPR010664">
    <property type="entry name" value="LipoPS_assembly_LptC-rel"/>
</dbReference>
<dbReference type="GO" id="GO:0005886">
    <property type="term" value="C:plasma membrane"/>
    <property type="evidence" value="ECO:0007669"/>
    <property type="project" value="InterPro"/>
</dbReference>
<dbReference type="Gene3D" id="2.60.450.10">
    <property type="entry name" value="Lipopolysaccharide (LPS) transport protein A like domain"/>
    <property type="match status" value="1"/>
</dbReference>
<proteinExistence type="predicted"/>
<organism evidence="1">
    <name type="scientific">Caulobacter sp. 73W</name>
    <dbReference type="NCBI Taxonomy" id="3161137"/>
    <lineage>
        <taxon>Bacteria</taxon>
        <taxon>Pseudomonadati</taxon>
        <taxon>Pseudomonadota</taxon>
        <taxon>Alphaproteobacteria</taxon>
        <taxon>Caulobacterales</taxon>
        <taxon>Caulobacteraceae</taxon>
        <taxon>Caulobacter</taxon>
    </lineage>
</organism>
<dbReference type="RefSeq" id="WP_369062442.1">
    <property type="nucleotide sequence ID" value="NZ_CP158375.1"/>
</dbReference>
<dbReference type="AlphaFoldDB" id="A0AB39KX42"/>
<dbReference type="InterPro" id="IPR026265">
    <property type="entry name" value="LptC"/>
</dbReference>
<sequence>MTQAAAMPDRSSQPDIRRWRKRSRAVRTLRWALPAAAGVLVLMLGAQVVWNAFARETPSLEKASTVVRMTNPRFFGRDEKGRPFRISAKSAARDDNDINVIRLEQPDVSLAMNGPSETRATARTGIYRESDRTLRLQGDVKFSDAGGYRFAAEEANVDTRAGRVVGQGPVRGEGPGTQLNANGYTVEDKGDRVIFRGRVRARLNQD</sequence>
<gene>
    <name evidence="1" type="primary">lptC</name>
    <name evidence="1" type="ORF">ABOZ73_09165</name>
</gene>
<accession>A0AB39KX42</accession>
<dbReference type="NCBIfam" id="TIGR04409">
    <property type="entry name" value="LptC_YrbK"/>
    <property type="match status" value="1"/>
</dbReference>
<dbReference type="Pfam" id="PF06835">
    <property type="entry name" value="LptC"/>
    <property type="match status" value="1"/>
</dbReference>
<protein>
    <submittedName>
        <fullName evidence="1">LPS export ABC transporter periplasmic protein LptC</fullName>
    </submittedName>
</protein>
<dbReference type="EMBL" id="CP158375">
    <property type="protein sequence ID" value="XDO98567.1"/>
    <property type="molecule type" value="Genomic_DNA"/>
</dbReference>
<evidence type="ECO:0000313" key="1">
    <source>
        <dbReference type="EMBL" id="XDO98567.1"/>
    </source>
</evidence>
<reference evidence="1" key="1">
    <citation type="submission" date="2024-06" db="EMBL/GenBank/DDBJ databases">
        <title>Caulobacter inopinatus, sp. nov.</title>
        <authorList>
            <person name="Donachie S.P."/>
        </authorList>
    </citation>
    <scope>NUCLEOTIDE SEQUENCE</scope>
    <source>
        <strain evidence="1">73W</strain>
    </source>
</reference>
<dbReference type="GO" id="GO:0015221">
    <property type="term" value="F:lipopolysaccharide transmembrane transporter activity"/>
    <property type="evidence" value="ECO:0007669"/>
    <property type="project" value="InterPro"/>
</dbReference>